<dbReference type="InterPro" id="IPR036939">
    <property type="entry name" value="Cu2_ascorb_mOase_N_sf"/>
</dbReference>
<evidence type="ECO:0000256" key="7">
    <source>
        <dbReference type="ARBA" id="ARBA00022833"/>
    </source>
</evidence>
<evidence type="ECO:0000256" key="12">
    <source>
        <dbReference type="ARBA" id="ARBA00023180"/>
    </source>
</evidence>
<dbReference type="InterPro" id="IPR020611">
    <property type="entry name" value="Cu2_ascorb_mOase_CS-1"/>
</dbReference>
<dbReference type="InterPro" id="IPR000720">
    <property type="entry name" value="PHM/PAL"/>
</dbReference>
<dbReference type="SUPFAM" id="SSF49742">
    <property type="entry name" value="PHM/PNGase F"/>
    <property type="match status" value="2"/>
</dbReference>
<feature type="disulfide bond" evidence="15">
    <location>
        <begin position="96"/>
        <end position="119"/>
    </location>
</feature>
<dbReference type="PANTHER" id="PTHR10680:SF14">
    <property type="entry name" value="PEPTIDYL-GLYCINE ALPHA-AMIDATING MONOOXYGENASE"/>
    <property type="match status" value="1"/>
</dbReference>
<keyword evidence="6" id="KW-0732">Signal</keyword>
<feature type="binding site" evidence="14">
    <location>
        <position position="231"/>
    </location>
    <ligand>
        <name>Cu(2+)</name>
        <dbReference type="ChEBI" id="CHEBI:29036"/>
        <label>1</label>
        <note>catalytic</note>
    </ligand>
</feature>
<evidence type="ECO:0000256" key="13">
    <source>
        <dbReference type="ARBA" id="ARBA00048431"/>
    </source>
</evidence>
<evidence type="ECO:0000256" key="1">
    <source>
        <dbReference type="ARBA" id="ARBA00004613"/>
    </source>
</evidence>
<proteinExistence type="inferred from homology"/>
<feature type="disulfide bond" evidence="15">
    <location>
        <begin position="258"/>
        <end position="279"/>
    </location>
</feature>
<dbReference type="GO" id="GO:0016020">
    <property type="term" value="C:membrane"/>
    <property type="evidence" value="ECO:0007669"/>
    <property type="project" value="InterPro"/>
</dbReference>
<dbReference type="FunFam" id="2.60.120.310:FF:000005">
    <property type="entry name" value="Peptidylglycine alpha-hydroxylating monooxygenase"/>
    <property type="match status" value="1"/>
</dbReference>
<dbReference type="PANTHER" id="PTHR10680">
    <property type="entry name" value="PEPTIDYL-GLYCINE ALPHA-AMIDATING MONOOXYGENASE"/>
    <property type="match status" value="1"/>
</dbReference>
<keyword evidence="9 14" id="KW-0186">Copper</keyword>
<dbReference type="InterPro" id="IPR008977">
    <property type="entry name" value="PHM/PNGase_F_dom_sf"/>
</dbReference>
<dbReference type="Pfam" id="PF01082">
    <property type="entry name" value="Cu2_monooxygen"/>
    <property type="match status" value="1"/>
</dbReference>
<evidence type="ECO:0000256" key="3">
    <source>
        <dbReference type="ARBA" id="ARBA00012689"/>
    </source>
</evidence>
<dbReference type="EC" id="1.14.17.3" evidence="3"/>
<comment type="caution">
    <text evidence="18">The sequence shown here is derived from an EMBL/GenBank/DDBJ whole genome shotgun (WGS) entry which is preliminary data.</text>
</comment>
<dbReference type="Pfam" id="PF03712">
    <property type="entry name" value="Cu2_monoox_C"/>
    <property type="match status" value="1"/>
</dbReference>
<keyword evidence="4" id="KW-0964">Secreted</keyword>
<keyword evidence="11 15" id="KW-1015">Disulfide bond</keyword>
<evidence type="ECO:0000313" key="19">
    <source>
        <dbReference type="Proteomes" id="UP001292079"/>
    </source>
</evidence>
<keyword evidence="7" id="KW-0862">Zinc</keyword>
<evidence type="ECO:0000256" key="5">
    <source>
        <dbReference type="ARBA" id="ARBA00022723"/>
    </source>
</evidence>
<keyword evidence="5 14" id="KW-0479">Metal-binding</keyword>
<reference evidence="18" key="1">
    <citation type="submission" date="2022-04" db="EMBL/GenBank/DDBJ databases">
        <authorList>
            <person name="Xu L."/>
            <person name="Lv Z."/>
        </authorList>
    </citation>
    <scope>NUCLEOTIDE SEQUENCE</scope>
    <source>
        <strain evidence="18">LV_2022a</strain>
    </source>
</reference>
<dbReference type="InterPro" id="IPR014784">
    <property type="entry name" value="Cu2_ascorb_mOase-like_C"/>
</dbReference>
<comment type="subcellular location">
    <subcellularLocation>
        <location evidence="1">Secreted</location>
    </subcellularLocation>
</comment>
<evidence type="ECO:0000256" key="11">
    <source>
        <dbReference type="ARBA" id="ARBA00023157"/>
    </source>
</evidence>
<keyword evidence="10" id="KW-0503">Monooxygenase</keyword>
<reference evidence="18" key="2">
    <citation type="journal article" date="2023" name="Infect Dis Poverty">
        <title>Chromosome-scale genome of the human blood fluke Schistosoma mekongi and its implications for public health.</title>
        <authorList>
            <person name="Zhou M."/>
            <person name="Xu L."/>
            <person name="Xu D."/>
            <person name="Chen W."/>
            <person name="Khan J."/>
            <person name="Hu Y."/>
            <person name="Huang H."/>
            <person name="Wei H."/>
            <person name="Zhang Y."/>
            <person name="Chusongsang P."/>
            <person name="Tanasarnprasert K."/>
            <person name="Hu X."/>
            <person name="Limpanont Y."/>
            <person name="Lv Z."/>
        </authorList>
    </citation>
    <scope>NUCLEOTIDE SEQUENCE</scope>
    <source>
        <strain evidence="18">LV_2022a</strain>
    </source>
</reference>
<feature type="binding site" evidence="14">
    <location>
        <position position="229"/>
    </location>
    <ligand>
        <name>Cu(2+)</name>
        <dbReference type="ChEBI" id="CHEBI:29036"/>
        <label>1</label>
        <note>catalytic</note>
    </ligand>
</feature>
<keyword evidence="8" id="KW-0560">Oxidoreductase</keyword>
<comment type="catalytic activity">
    <reaction evidence="13">
        <text>a [peptide]-C-terminal glycine + 2 L-ascorbate + O2 = a [peptide]-C-terminal (2S)-2-hydroxyglycine + 2 monodehydro-L-ascorbate radical + H2O</text>
        <dbReference type="Rhea" id="RHEA:21452"/>
        <dbReference type="Rhea" id="RHEA-COMP:13486"/>
        <dbReference type="Rhea" id="RHEA-COMP:15321"/>
        <dbReference type="ChEBI" id="CHEBI:15377"/>
        <dbReference type="ChEBI" id="CHEBI:15379"/>
        <dbReference type="ChEBI" id="CHEBI:38290"/>
        <dbReference type="ChEBI" id="CHEBI:59513"/>
        <dbReference type="ChEBI" id="CHEBI:137000"/>
        <dbReference type="ChEBI" id="CHEBI:142768"/>
        <dbReference type="EC" id="1.14.17.3"/>
    </reaction>
</comment>
<keyword evidence="19" id="KW-1185">Reference proteome</keyword>
<comment type="cofactor">
    <cofactor evidence="14">
        <name>Cu(2+)</name>
        <dbReference type="ChEBI" id="CHEBI:29036"/>
    </cofactor>
    <text evidence="14">Binds 2 Cu(2+) ions per subunit.</text>
</comment>
<dbReference type="InterPro" id="IPR000323">
    <property type="entry name" value="Cu2_ascorb_mOase_N"/>
</dbReference>
<accession>A0AAE2D401</accession>
<organism evidence="18 19">
    <name type="scientific">Schistosoma mekongi</name>
    <name type="common">Parasitic worm</name>
    <dbReference type="NCBI Taxonomy" id="38744"/>
    <lineage>
        <taxon>Eukaryota</taxon>
        <taxon>Metazoa</taxon>
        <taxon>Spiralia</taxon>
        <taxon>Lophotrochozoa</taxon>
        <taxon>Platyhelminthes</taxon>
        <taxon>Trematoda</taxon>
        <taxon>Digenea</taxon>
        <taxon>Strigeidida</taxon>
        <taxon>Schistosomatoidea</taxon>
        <taxon>Schistosomatidae</taxon>
        <taxon>Schistosoma</taxon>
    </lineage>
</organism>
<dbReference type="GO" id="GO:0004504">
    <property type="term" value="F:peptidylglycine monooxygenase activity"/>
    <property type="evidence" value="ECO:0007669"/>
    <property type="project" value="UniProtKB-EC"/>
</dbReference>
<feature type="disulfide bond" evidence="15">
    <location>
        <begin position="64"/>
        <end position="108"/>
    </location>
</feature>
<dbReference type="PRINTS" id="PR00790">
    <property type="entry name" value="PAMONOXGNASE"/>
</dbReference>
<gene>
    <name evidence="18" type="ORF">MN116_005915</name>
</gene>
<evidence type="ECO:0000256" key="15">
    <source>
        <dbReference type="PIRSR" id="PIRSR600720-3"/>
    </source>
</evidence>
<dbReference type="GO" id="GO:0005576">
    <property type="term" value="C:extracellular region"/>
    <property type="evidence" value="ECO:0007669"/>
    <property type="project" value="UniProtKB-SubCell"/>
</dbReference>
<evidence type="ECO:0000256" key="9">
    <source>
        <dbReference type="ARBA" id="ARBA00023008"/>
    </source>
</evidence>
<feature type="domain" description="Copper type II ascorbate-dependent monooxygenase C-terminal" evidence="17">
    <location>
        <begin position="238"/>
        <end position="313"/>
    </location>
</feature>
<dbReference type="GO" id="GO:0006518">
    <property type="term" value="P:peptide metabolic process"/>
    <property type="evidence" value="ECO:0007669"/>
    <property type="project" value="InterPro"/>
</dbReference>
<evidence type="ECO:0000256" key="4">
    <source>
        <dbReference type="ARBA" id="ARBA00022525"/>
    </source>
</evidence>
<feature type="binding site" evidence="14">
    <location>
        <position position="160"/>
    </location>
    <ligand>
        <name>Cu(2+)</name>
        <dbReference type="ChEBI" id="CHEBI:29036"/>
        <label>1</label>
        <note>catalytic</note>
    </ligand>
</feature>
<dbReference type="Gene3D" id="2.60.120.230">
    <property type="match status" value="1"/>
</dbReference>
<feature type="binding site" evidence="14">
    <location>
        <position position="278"/>
    </location>
    <ligand>
        <name>Cu(2+)</name>
        <dbReference type="ChEBI" id="CHEBI:29036"/>
        <label>1</label>
        <note>catalytic</note>
    </ligand>
</feature>
<evidence type="ECO:0000256" key="6">
    <source>
        <dbReference type="ARBA" id="ARBA00022729"/>
    </source>
</evidence>
<dbReference type="Gene3D" id="2.60.120.310">
    <property type="entry name" value="Copper type II, ascorbate-dependent monooxygenase, N-terminal domain"/>
    <property type="match status" value="1"/>
</dbReference>
<dbReference type="PROSITE" id="PS00084">
    <property type="entry name" value="CU2_MONOOXYGENASE_1"/>
    <property type="match status" value="1"/>
</dbReference>
<dbReference type="AlphaFoldDB" id="A0AAE2D401"/>
<keyword evidence="12" id="KW-0325">Glycoprotein</keyword>
<feature type="binding site" evidence="14">
    <location>
        <position position="90"/>
    </location>
    <ligand>
        <name>Cu(2+)</name>
        <dbReference type="ChEBI" id="CHEBI:29036"/>
        <label>1</label>
        <note>catalytic</note>
    </ligand>
</feature>
<dbReference type="GO" id="GO:0005507">
    <property type="term" value="F:copper ion binding"/>
    <property type="evidence" value="ECO:0007669"/>
    <property type="project" value="InterPro"/>
</dbReference>
<dbReference type="InterPro" id="IPR024548">
    <property type="entry name" value="Cu2_monoox_C"/>
</dbReference>
<dbReference type="Proteomes" id="UP001292079">
    <property type="component" value="Unassembled WGS sequence"/>
</dbReference>
<evidence type="ECO:0000256" key="14">
    <source>
        <dbReference type="PIRSR" id="PIRSR600720-2"/>
    </source>
</evidence>
<protein>
    <recommendedName>
        <fullName evidence="3">peptidylglycine monooxygenase</fullName>
        <ecNumber evidence="3">1.14.17.3</ecNumber>
    </recommendedName>
</protein>
<sequence>MVMSTTPHLRRKIKILVYDINMLRNCFLLLTITFYGISAYPDTIGEYEIRMPEVKTIQDDEYWCYSKRIPNETLYITEFEPTYNPEFAHHMILFACEKPGPTEHLWKCGEMSGIGTPICEGSGSIMFSWAMGAPPFELPKDVSFKVGQGTPNKYFVLQVHYKGAMNEESEEKDTSGLKLTVQSTPTKKLAGVYTLVSDEDIGPYQTAQLFMSCSYTGNVTLHPFAFRVHAHDHGRLTFYPVKNESLEIRNQDIIAARCIMRNNEDRIIRIGSTRDDEMCNFYIMYWVTSENEQQLYDKNNQVCYTADTSEILEKFDELHKEIFNNTFFRNFPLLKYDAESSFFDNDDFLDDFTEPVDMIIN</sequence>
<evidence type="ECO:0000256" key="2">
    <source>
        <dbReference type="ARBA" id="ARBA00010676"/>
    </source>
</evidence>
<evidence type="ECO:0000259" key="17">
    <source>
        <dbReference type="Pfam" id="PF03712"/>
    </source>
</evidence>
<feature type="binding site" evidence="14">
    <location>
        <position position="89"/>
    </location>
    <ligand>
        <name>Cu(2+)</name>
        <dbReference type="ChEBI" id="CHEBI:29036"/>
        <label>1</label>
        <note>catalytic</note>
    </ligand>
</feature>
<evidence type="ECO:0000259" key="16">
    <source>
        <dbReference type="Pfam" id="PF01082"/>
    </source>
</evidence>
<name>A0AAE2D401_SCHME</name>
<evidence type="ECO:0000313" key="18">
    <source>
        <dbReference type="EMBL" id="KAK4470352.1"/>
    </source>
</evidence>
<feature type="domain" description="Copper type II ascorbate-dependent monooxygenase N-terminal" evidence="16">
    <location>
        <begin position="48"/>
        <end position="163"/>
    </location>
</feature>
<evidence type="ECO:0000256" key="8">
    <source>
        <dbReference type="ARBA" id="ARBA00023002"/>
    </source>
</evidence>
<dbReference type="EMBL" id="JALJAT010000004">
    <property type="protein sequence ID" value="KAK4470352.1"/>
    <property type="molecule type" value="Genomic_DNA"/>
</dbReference>
<comment type="similarity">
    <text evidence="2">Belongs to the copper type II ascorbate-dependent monooxygenase family.</text>
</comment>
<evidence type="ECO:0000256" key="10">
    <source>
        <dbReference type="ARBA" id="ARBA00023033"/>
    </source>
</evidence>